<organism evidence="3 4">
    <name type="scientific">Bowmanella pacifica</name>
    <dbReference type="NCBI Taxonomy" id="502051"/>
    <lineage>
        <taxon>Bacteria</taxon>
        <taxon>Pseudomonadati</taxon>
        <taxon>Pseudomonadota</taxon>
        <taxon>Gammaproteobacteria</taxon>
        <taxon>Alteromonadales</taxon>
        <taxon>Alteromonadaceae</taxon>
        <taxon>Bowmanella</taxon>
    </lineage>
</organism>
<sequence length="148" mass="16445">MQNQTHKQAGFAAIEYTLAAPLMFLLIFAVAEFGRLLYQYNILTQAVRDAGRYLSNNARPGTTGIIELTDDNKTRTEKLLRYGDLTSNQLLLPNLNNAVITYSSSGDLVSISVSYPWQPIFASNLFDPDGQGMSLDFPLVANYTMRAL</sequence>
<feature type="transmembrane region" description="Helical" evidence="1">
    <location>
        <begin position="18"/>
        <end position="38"/>
    </location>
</feature>
<keyword evidence="1" id="KW-0812">Transmembrane</keyword>
<dbReference type="InterPro" id="IPR012495">
    <property type="entry name" value="TadE-like_dom"/>
</dbReference>
<keyword evidence="1" id="KW-0472">Membrane</keyword>
<name>A0A917YUH6_9ALTE</name>
<keyword evidence="4" id="KW-1185">Reference proteome</keyword>
<reference evidence="3" key="2">
    <citation type="submission" date="2020-09" db="EMBL/GenBank/DDBJ databases">
        <authorList>
            <person name="Sun Q."/>
            <person name="Zhou Y."/>
        </authorList>
    </citation>
    <scope>NUCLEOTIDE SEQUENCE</scope>
    <source>
        <strain evidence="3">CGMCC 1.7086</strain>
    </source>
</reference>
<evidence type="ECO:0000313" key="4">
    <source>
        <dbReference type="Proteomes" id="UP000606935"/>
    </source>
</evidence>
<keyword evidence="1" id="KW-1133">Transmembrane helix</keyword>
<evidence type="ECO:0000259" key="2">
    <source>
        <dbReference type="Pfam" id="PF07811"/>
    </source>
</evidence>
<reference evidence="3" key="1">
    <citation type="journal article" date="2014" name="Int. J. Syst. Evol. Microbiol.">
        <title>Complete genome sequence of Corynebacterium casei LMG S-19264T (=DSM 44701T), isolated from a smear-ripened cheese.</title>
        <authorList>
            <consortium name="US DOE Joint Genome Institute (JGI-PGF)"/>
            <person name="Walter F."/>
            <person name="Albersmeier A."/>
            <person name="Kalinowski J."/>
            <person name="Ruckert C."/>
        </authorList>
    </citation>
    <scope>NUCLEOTIDE SEQUENCE</scope>
    <source>
        <strain evidence="3">CGMCC 1.7086</strain>
    </source>
</reference>
<dbReference type="RefSeq" id="WP_188690094.1">
    <property type="nucleotide sequence ID" value="NZ_BMLS01000001.1"/>
</dbReference>
<accession>A0A917YUH6</accession>
<proteinExistence type="predicted"/>
<dbReference type="Pfam" id="PF07811">
    <property type="entry name" value="TadE"/>
    <property type="match status" value="1"/>
</dbReference>
<feature type="domain" description="TadE-like" evidence="2">
    <location>
        <begin position="10"/>
        <end position="52"/>
    </location>
</feature>
<comment type="caution">
    <text evidence="3">The sequence shown here is derived from an EMBL/GenBank/DDBJ whole genome shotgun (WGS) entry which is preliminary data.</text>
</comment>
<gene>
    <name evidence="3" type="ORF">GCM10010982_06070</name>
</gene>
<dbReference type="Proteomes" id="UP000606935">
    <property type="component" value="Unassembled WGS sequence"/>
</dbReference>
<evidence type="ECO:0000256" key="1">
    <source>
        <dbReference type="SAM" id="Phobius"/>
    </source>
</evidence>
<dbReference type="AlphaFoldDB" id="A0A917YUH6"/>
<protein>
    <recommendedName>
        <fullName evidence="2">TadE-like domain-containing protein</fullName>
    </recommendedName>
</protein>
<evidence type="ECO:0000313" key="3">
    <source>
        <dbReference type="EMBL" id="GGO65093.1"/>
    </source>
</evidence>
<dbReference type="EMBL" id="BMLS01000001">
    <property type="protein sequence ID" value="GGO65093.1"/>
    <property type="molecule type" value="Genomic_DNA"/>
</dbReference>